<dbReference type="EMBL" id="ML986485">
    <property type="protein sequence ID" value="KAF2279958.1"/>
    <property type="molecule type" value="Genomic_DNA"/>
</dbReference>
<dbReference type="Proteomes" id="UP000800097">
    <property type="component" value="Unassembled WGS sequence"/>
</dbReference>
<evidence type="ECO:0000313" key="2">
    <source>
        <dbReference type="Proteomes" id="UP000800097"/>
    </source>
</evidence>
<proteinExistence type="predicted"/>
<reference evidence="1" key="1">
    <citation type="journal article" date="2020" name="Stud. Mycol.">
        <title>101 Dothideomycetes genomes: a test case for predicting lifestyles and emergence of pathogens.</title>
        <authorList>
            <person name="Haridas S."/>
            <person name="Albert R."/>
            <person name="Binder M."/>
            <person name="Bloem J."/>
            <person name="Labutti K."/>
            <person name="Salamov A."/>
            <person name="Andreopoulos B."/>
            <person name="Baker S."/>
            <person name="Barry K."/>
            <person name="Bills G."/>
            <person name="Bluhm B."/>
            <person name="Cannon C."/>
            <person name="Castanera R."/>
            <person name="Culley D."/>
            <person name="Daum C."/>
            <person name="Ezra D."/>
            <person name="Gonzalez J."/>
            <person name="Henrissat B."/>
            <person name="Kuo A."/>
            <person name="Liang C."/>
            <person name="Lipzen A."/>
            <person name="Lutzoni F."/>
            <person name="Magnuson J."/>
            <person name="Mondo S."/>
            <person name="Nolan M."/>
            <person name="Ohm R."/>
            <person name="Pangilinan J."/>
            <person name="Park H.-J."/>
            <person name="Ramirez L."/>
            <person name="Alfaro M."/>
            <person name="Sun H."/>
            <person name="Tritt A."/>
            <person name="Yoshinaga Y."/>
            <person name="Zwiers L.-H."/>
            <person name="Turgeon B."/>
            <person name="Goodwin S."/>
            <person name="Spatafora J."/>
            <person name="Crous P."/>
            <person name="Grigoriev I."/>
        </authorList>
    </citation>
    <scope>NUCLEOTIDE SEQUENCE</scope>
    <source>
        <strain evidence="1">CBS 379.55</strain>
    </source>
</reference>
<keyword evidence="2" id="KW-1185">Reference proteome</keyword>
<accession>A0A6A6JVW5</accession>
<dbReference type="GeneID" id="54553766"/>
<gene>
    <name evidence="1" type="ORF">EI97DRAFT_454899</name>
</gene>
<dbReference type="GO" id="GO:0006406">
    <property type="term" value="P:mRNA export from nucleus"/>
    <property type="evidence" value="ECO:0007669"/>
    <property type="project" value="InterPro"/>
</dbReference>
<protein>
    <submittedName>
        <fullName evidence="1">Uncharacterized protein</fullName>
    </submittedName>
</protein>
<dbReference type="GO" id="GO:0000124">
    <property type="term" value="C:SAGA complex"/>
    <property type="evidence" value="ECO:0007669"/>
    <property type="project" value="InterPro"/>
</dbReference>
<name>A0A6A6JVW5_WESOR</name>
<dbReference type="GO" id="GO:0005643">
    <property type="term" value="C:nuclear pore"/>
    <property type="evidence" value="ECO:0007669"/>
    <property type="project" value="InterPro"/>
</dbReference>
<dbReference type="RefSeq" id="XP_033657497.1">
    <property type="nucleotide sequence ID" value="XM_033800591.1"/>
</dbReference>
<sequence>MANPIPLSPAQAHTLSNETRNELYSALLSSTGILNIEATLTHELQRSGWLDSLKQYITQLLRTGEATTVDQIMAKVREKTGLEALAGEHMNGGGAATNGVNGVNGVNGHEAGEGLDLKIPIQALAEGSKTIRRELEKVCEIAGER</sequence>
<dbReference type="Pfam" id="PF10163">
    <property type="entry name" value="EnY2"/>
    <property type="match status" value="1"/>
</dbReference>
<dbReference type="InterPro" id="IPR038212">
    <property type="entry name" value="TF_EnY2_sf"/>
</dbReference>
<dbReference type="OrthoDB" id="5355007at2759"/>
<dbReference type="AlphaFoldDB" id="A0A6A6JVW5"/>
<dbReference type="Gene3D" id="1.10.246.140">
    <property type="match status" value="1"/>
</dbReference>
<dbReference type="InterPro" id="IPR018783">
    <property type="entry name" value="TF_ENY2"/>
</dbReference>
<evidence type="ECO:0000313" key="1">
    <source>
        <dbReference type="EMBL" id="KAF2279958.1"/>
    </source>
</evidence>
<dbReference type="GO" id="GO:0003713">
    <property type="term" value="F:transcription coactivator activity"/>
    <property type="evidence" value="ECO:0007669"/>
    <property type="project" value="InterPro"/>
</dbReference>
<organism evidence="1 2">
    <name type="scientific">Westerdykella ornata</name>
    <dbReference type="NCBI Taxonomy" id="318751"/>
    <lineage>
        <taxon>Eukaryota</taxon>
        <taxon>Fungi</taxon>
        <taxon>Dikarya</taxon>
        <taxon>Ascomycota</taxon>
        <taxon>Pezizomycotina</taxon>
        <taxon>Dothideomycetes</taxon>
        <taxon>Pleosporomycetidae</taxon>
        <taxon>Pleosporales</taxon>
        <taxon>Sporormiaceae</taxon>
        <taxon>Westerdykella</taxon>
    </lineage>
</organism>